<organism evidence="1">
    <name type="scientific">marine metagenome</name>
    <dbReference type="NCBI Taxonomy" id="408172"/>
    <lineage>
        <taxon>unclassified sequences</taxon>
        <taxon>metagenomes</taxon>
        <taxon>ecological metagenomes</taxon>
    </lineage>
</organism>
<gene>
    <name evidence="1" type="ORF">METZ01_LOCUS344301</name>
</gene>
<reference evidence="1" key="1">
    <citation type="submission" date="2018-05" db="EMBL/GenBank/DDBJ databases">
        <authorList>
            <person name="Lanie J.A."/>
            <person name="Ng W.-L."/>
            <person name="Kazmierczak K.M."/>
            <person name="Andrzejewski T.M."/>
            <person name="Davidsen T.M."/>
            <person name="Wayne K.J."/>
            <person name="Tettelin H."/>
            <person name="Glass J.I."/>
            <person name="Rusch D."/>
            <person name="Podicherti R."/>
            <person name="Tsui H.-C.T."/>
            <person name="Winkler M.E."/>
        </authorList>
    </citation>
    <scope>NUCLEOTIDE SEQUENCE</scope>
</reference>
<accession>A0A382R2J8</accession>
<evidence type="ECO:0000313" key="1">
    <source>
        <dbReference type="EMBL" id="SVC91447.1"/>
    </source>
</evidence>
<dbReference type="AlphaFoldDB" id="A0A382R2J8"/>
<proteinExistence type="predicted"/>
<protein>
    <submittedName>
        <fullName evidence="1">Uncharacterized protein</fullName>
    </submittedName>
</protein>
<dbReference type="EMBL" id="UINC01118371">
    <property type="protein sequence ID" value="SVC91447.1"/>
    <property type="molecule type" value="Genomic_DNA"/>
</dbReference>
<name>A0A382R2J8_9ZZZZ</name>
<sequence length="44" mass="5082">MDPYDLDVLCVQRTASILWISSGRIGGKKLRFIFESFNPFIFSI</sequence>